<evidence type="ECO:0000259" key="2">
    <source>
        <dbReference type="Pfam" id="PF12773"/>
    </source>
</evidence>
<protein>
    <recommendedName>
        <fullName evidence="2">DZANK-type domain-containing protein</fullName>
    </recommendedName>
</protein>
<dbReference type="InterPro" id="IPR025874">
    <property type="entry name" value="DZR"/>
</dbReference>
<name>A0A1V0USU3_9BACL</name>
<feature type="domain" description="DZANK-type" evidence="2">
    <location>
        <begin position="104"/>
        <end position="169"/>
    </location>
</feature>
<dbReference type="Pfam" id="PF12773">
    <property type="entry name" value="DZR"/>
    <property type="match status" value="1"/>
</dbReference>
<sequence>MREVHTMSGFLKKIKLGAEGVGKKAQQTFEANRLKIQIKEKQKEIEKRYTQIGREVYQAIKAQDEGRARGDVDLLGRQIRQLEEEIREMNHKILELNSEKNCPCGNVVPLETRYCPNCGHKFEEPVKVDEDKEALPDSEPEEELVELKRVCPSCRTAIDPDAKFCEHCGKIILPEE</sequence>
<accession>A0A1V0USU3</accession>
<dbReference type="AlphaFoldDB" id="A0A1V0USU3"/>
<evidence type="ECO:0000256" key="1">
    <source>
        <dbReference type="SAM" id="Coils"/>
    </source>
</evidence>
<evidence type="ECO:0000313" key="3">
    <source>
        <dbReference type="EMBL" id="ARF68038.1"/>
    </source>
</evidence>
<keyword evidence="1" id="KW-0175">Coiled coil</keyword>
<gene>
    <name evidence="3" type="ORF">B7C51_09645</name>
</gene>
<proteinExistence type="predicted"/>
<evidence type="ECO:0000313" key="4">
    <source>
        <dbReference type="Proteomes" id="UP000192727"/>
    </source>
</evidence>
<reference evidence="3 4" key="1">
    <citation type="submission" date="2017-03" db="EMBL/GenBank/DDBJ databases">
        <title>Paenibacillus larvae genome sequencing.</title>
        <authorList>
            <person name="Dingman D.W."/>
        </authorList>
    </citation>
    <scope>NUCLEOTIDE SEQUENCE [LARGE SCALE GENOMIC DNA]</scope>
    <source>
        <strain evidence="3 4">SAG 10367</strain>
    </source>
</reference>
<dbReference type="EMBL" id="CP020557">
    <property type="protein sequence ID" value="ARF68038.1"/>
    <property type="molecule type" value="Genomic_DNA"/>
</dbReference>
<feature type="coiled-coil region" evidence="1">
    <location>
        <begin position="24"/>
        <end position="99"/>
    </location>
</feature>
<organism evidence="3 4">
    <name type="scientific">Paenibacillus larvae subsp. pulvifaciens</name>
    <dbReference type="NCBI Taxonomy" id="1477"/>
    <lineage>
        <taxon>Bacteria</taxon>
        <taxon>Bacillati</taxon>
        <taxon>Bacillota</taxon>
        <taxon>Bacilli</taxon>
        <taxon>Bacillales</taxon>
        <taxon>Paenibacillaceae</taxon>
        <taxon>Paenibacillus</taxon>
    </lineage>
</organism>
<dbReference type="Proteomes" id="UP000192727">
    <property type="component" value="Chromosome"/>
</dbReference>